<feature type="transmembrane region" description="Helical" evidence="1">
    <location>
        <begin position="40"/>
        <end position="57"/>
    </location>
</feature>
<accession>A0A0G2AR48</accession>
<evidence type="ECO:0000256" key="1">
    <source>
        <dbReference type="SAM" id="Phobius"/>
    </source>
</evidence>
<keyword evidence="1" id="KW-0472">Membrane</keyword>
<feature type="non-terminal residue" evidence="2">
    <location>
        <position position="1"/>
    </location>
</feature>
<comment type="caution">
    <text evidence="2">The sequence shown here is derived from an EMBL/GenBank/DDBJ whole genome shotgun (WGS) entry which is preliminary data.</text>
</comment>
<organism evidence="2 3">
    <name type="scientific">Candidatus Uhrbacteria bacterium GW2011_GWC2_53_7</name>
    <dbReference type="NCBI Taxonomy" id="1618986"/>
    <lineage>
        <taxon>Bacteria</taxon>
        <taxon>Candidatus Uhriibacteriota</taxon>
    </lineage>
</organism>
<dbReference type="AlphaFoldDB" id="A0A0G2AR48"/>
<sequence>LLEKHVYDEPIVFMILVVGLMASIVSYQKRFDSVMAARRWSGLFMLGFFVELVYIVIAGPIGVHIGGICLSLAFAYTAFASRALGRKVEAKTPWPILAVLAISSALGSGLAFWGI</sequence>
<reference evidence="2 3" key="1">
    <citation type="journal article" date="2015" name="Nature">
        <title>rRNA introns, odd ribosomes, and small enigmatic genomes across a large radiation of phyla.</title>
        <authorList>
            <person name="Brown C.T."/>
            <person name="Hug L.A."/>
            <person name="Thomas B.C."/>
            <person name="Sharon I."/>
            <person name="Castelle C.J."/>
            <person name="Singh A."/>
            <person name="Wilkins M.J."/>
            <person name="Williams K.H."/>
            <person name="Banfield J.F."/>
        </authorList>
    </citation>
    <scope>NUCLEOTIDE SEQUENCE [LARGE SCALE GENOMIC DNA]</scope>
</reference>
<evidence type="ECO:0000313" key="3">
    <source>
        <dbReference type="Proteomes" id="UP000033865"/>
    </source>
</evidence>
<gene>
    <name evidence="2" type="ORF">UY82_C0045G0013</name>
</gene>
<proteinExistence type="predicted"/>
<dbReference type="EMBL" id="LCRN01000045">
    <property type="protein sequence ID" value="KKW35239.1"/>
    <property type="molecule type" value="Genomic_DNA"/>
</dbReference>
<feature type="transmembrane region" description="Helical" evidence="1">
    <location>
        <begin position="96"/>
        <end position="114"/>
    </location>
</feature>
<protein>
    <submittedName>
        <fullName evidence="2">Uncharacterized protein</fullName>
    </submittedName>
</protein>
<dbReference type="Proteomes" id="UP000033865">
    <property type="component" value="Unassembled WGS sequence"/>
</dbReference>
<keyword evidence="1" id="KW-1133">Transmembrane helix</keyword>
<name>A0A0G2AR48_9BACT</name>
<feature type="transmembrane region" description="Helical" evidence="1">
    <location>
        <begin position="12"/>
        <end position="28"/>
    </location>
</feature>
<evidence type="ECO:0000313" key="2">
    <source>
        <dbReference type="EMBL" id="KKW35239.1"/>
    </source>
</evidence>
<keyword evidence="1" id="KW-0812">Transmembrane</keyword>
<feature type="transmembrane region" description="Helical" evidence="1">
    <location>
        <begin position="63"/>
        <end position="84"/>
    </location>
</feature>